<keyword evidence="11" id="KW-0325">Glycoprotein</keyword>
<dbReference type="PANTHER" id="PTHR10340:SF55">
    <property type="entry name" value="ENDOPOLYPHOSPHATASE"/>
    <property type="match status" value="1"/>
</dbReference>
<feature type="non-terminal residue" evidence="14">
    <location>
        <position position="568"/>
    </location>
</feature>
<dbReference type="GO" id="GO:0005774">
    <property type="term" value="C:vacuolar membrane"/>
    <property type="evidence" value="ECO:0007669"/>
    <property type="project" value="UniProtKB-SubCell"/>
</dbReference>
<evidence type="ECO:0000256" key="9">
    <source>
        <dbReference type="ARBA" id="ARBA00022989"/>
    </source>
</evidence>
<sequence length="568" mass="65645">LTGKFLHITDIHPDPHYVSGSRVDNSCHSGKGKKHDGTGKFGAPISPCDSPMTLADETFKWIKENLIGKIDFIIWTGDNVRHDNDNRHPRTELQIFELNEYIASKFIELLDADERSEHPEDEKDDDTTQNDHVFSVIPSLGNNDVFPHNLFAPGPTLQTRELYRIWDNFVPQDQMHIFGRGAYYLQEVIPNKLAVISLNTLYWFVRNPLVDTCDKHTDPGFQQLEWLGIVLKELRSRGMKAWLSGHVPAIEKNYETSCYDKLALWKHEYRDVIIGSVYGHMNMDHFAVTDSQASWDRLHTKTISNSADSKDTIANIKGFKYESELEIASFDNFGLNKKFASELDELEFNEIFEMSDPSNGKVAYLDTVRYVYSKVKNPRNWADIYGSRYSVENINPSVIPNYFPSLRVYEYNTTGLIEEDNKDELNKPKTEETQTLNRTSHRSWEDIYQELVDKSMPQSYPSEAEYGPAYLSQTFTPIRYVQYYANITAFNLGEREFSYEVEYISDEGDQYNSQSGNGLTIKNYLMYARKLSFSTRAGKRKLQKKISESDAMWEAYLNKVFVSTGYED</sequence>
<dbReference type="GO" id="GO:0004309">
    <property type="term" value="F:exopolyphosphatase activity"/>
    <property type="evidence" value="ECO:0007669"/>
    <property type="project" value="TreeGrafter"/>
</dbReference>
<dbReference type="AlphaFoldDB" id="A0A1E3PGY2"/>
<dbReference type="EMBL" id="KV454411">
    <property type="protein sequence ID" value="ODQ64628.1"/>
    <property type="molecule type" value="Genomic_DNA"/>
</dbReference>
<accession>A0A1E3PGY2</accession>
<evidence type="ECO:0000256" key="4">
    <source>
        <dbReference type="ARBA" id="ARBA00014458"/>
    </source>
</evidence>
<evidence type="ECO:0000256" key="6">
    <source>
        <dbReference type="ARBA" id="ARBA00022692"/>
    </source>
</evidence>
<keyword evidence="8" id="KW-0735">Signal-anchor</keyword>
<evidence type="ECO:0000256" key="1">
    <source>
        <dbReference type="ARBA" id="ARBA00004576"/>
    </source>
</evidence>
<evidence type="ECO:0000256" key="7">
    <source>
        <dbReference type="ARBA" id="ARBA00022801"/>
    </source>
</evidence>
<keyword evidence="10" id="KW-0472">Membrane</keyword>
<evidence type="ECO:0000256" key="8">
    <source>
        <dbReference type="ARBA" id="ARBA00022968"/>
    </source>
</evidence>
<proteinExistence type="inferred from homology"/>
<keyword evidence="7" id="KW-0378">Hydrolase</keyword>
<keyword evidence="15" id="KW-1185">Reference proteome</keyword>
<organism evidence="14 15">
    <name type="scientific">Nadsonia fulvescens var. elongata DSM 6958</name>
    <dbReference type="NCBI Taxonomy" id="857566"/>
    <lineage>
        <taxon>Eukaryota</taxon>
        <taxon>Fungi</taxon>
        <taxon>Dikarya</taxon>
        <taxon>Ascomycota</taxon>
        <taxon>Saccharomycotina</taxon>
        <taxon>Dipodascomycetes</taxon>
        <taxon>Dipodascales</taxon>
        <taxon>Dipodascales incertae sedis</taxon>
        <taxon>Nadsonia</taxon>
    </lineage>
</organism>
<evidence type="ECO:0000256" key="5">
    <source>
        <dbReference type="ARBA" id="ARBA00022554"/>
    </source>
</evidence>
<comment type="subcellular location">
    <subcellularLocation>
        <location evidence="1">Vacuole membrane</location>
        <topology evidence="1">Single-pass type II membrane protein</topology>
    </subcellularLocation>
</comment>
<evidence type="ECO:0000259" key="13">
    <source>
        <dbReference type="Pfam" id="PF00149"/>
    </source>
</evidence>
<evidence type="ECO:0000256" key="12">
    <source>
        <dbReference type="SAM" id="MobiDB-lite"/>
    </source>
</evidence>
<dbReference type="EC" id="3.6.1.10" evidence="3"/>
<dbReference type="Pfam" id="PF00149">
    <property type="entry name" value="Metallophos"/>
    <property type="match status" value="1"/>
</dbReference>
<dbReference type="InterPro" id="IPR012358">
    <property type="entry name" value="EndopolyPtase_N1"/>
</dbReference>
<protein>
    <recommendedName>
        <fullName evidence="4">Endopolyphosphatase</fullName>
        <ecNumber evidence="3">3.6.1.10</ecNumber>
    </recommendedName>
</protein>
<gene>
    <name evidence="14" type="ORF">NADFUDRAFT_7405</name>
</gene>
<dbReference type="InterPro" id="IPR029052">
    <property type="entry name" value="Metallo-depent_PP-like"/>
</dbReference>
<dbReference type="OrthoDB" id="348678at2759"/>
<evidence type="ECO:0000256" key="10">
    <source>
        <dbReference type="ARBA" id="ARBA00023136"/>
    </source>
</evidence>
<evidence type="ECO:0000313" key="14">
    <source>
        <dbReference type="EMBL" id="ODQ64628.1"/>
    </source>
</evidence>
<dbReference type="STRING" id="857566.A0A1E3PGY2"/>
<keyword evidence="9" id="KW-1133">Transmembrane helix</keyword>
<dbReference type="PANTHER" id="PTHR10340">
    <property type="entry name" value="SPHINGOMYELIN PHOSPHODIESTERASE"/>
    <property type="match status" value="1"/>
</dbReference>
<dbReference type="InterPro" id="IPR004843">
    <property type="entry name" value="Calcineurin-like_PHP"/>
</dbReference>
<dbReference type="PIRSF" id="PIRSF027093">
    <property type="entry name" value="EndopolyPtase_N1"/>
    <property type="match status" value="1"/>
</dbReference>
<dbReference type="GO" id="GO:0000298">
    <property type="term" value="F:endopolyphosphatase activity"/>
    <property type="evidence" value="ECO:0007669"/>
    <property type="project" value="UniProtKB-EC"/>
</dbReference>
<dbReference type="Proteomes" id="UP000095009">
    <property type="component" value="Unassembled WGS sequence"/>
</dbReference>
<evidence type="ECO:0000256" key="3">
    <source>
        <dbReference type="ARBA" id="ARBA00012459"/>
    </source>
</evidence>
<dbReference type="GO" id="GO:0006798">
    <property type="term" value="P:polyphosphate catabolic process"/>
    <property type="evidence" value="ECO:0007669"/>
    <property type="project" value="TreeGrafter"/>
</dbReference>
<dbReference type="InterPro" id="IPR041805">
    <property type="entry name" value="ASMase/PPN1_MPP"/>
</dbReference>
<feature type="domain" description="Calcineurin-like phosphoesterase" evidence="13">
    <location>
        <begin position="4"/>
        <end position="250"/>
    </location>
</feature>
<evidence type="ECO:0000313" key="15">
    <source>
        <dbReference type="Proteomes" id="UP000095009"/>
    </source>
</evidence>
<dbReference type="CDD" id="cd00842">
    <property type="entry name" value="MPP_ASMase"/>
    <property type="match status" value="1"/>
</dbReference>
<feature type="region of interest" description="Disordered" evidence="12">
    <location>
        <begin position="22"/>
        <end position="44"/>
    </location>
</feature>
<evidence type="ECO:0000256" key="11">
    <source>
        <dbReference type="ARBA" id="ARBA00023180"/>
    </source>
</evidence>
<keyword evidence="5" id="KW-0926">Vacuole</keyword>
<reference evidence="14 15" key="1">
    <citation type="journal article" date="2016" name="Proc. Natl. Acad. Sci. U.S.A.">
        <title>Comparative genomics of biotechnologically important yeasts.</title>
        <authorList>
            <person name="Riley R."/>
            <person name="Haridas S."/>
            <person name="Wolfe K.H."/>
            <person name="Lopes M.R."/>
            <person name="Hittinger C.T."/>
            <person name="Goeker M."/>
            <person name="Salamov A.A."/>
            <person name="Wisecaver J.H."/>
            <person name="Long T.M."/>
            <person name="Calvey C.H."/>
            <person name="Aerts A.L."/>
            <person name="Barry K.W."/>
            <person name="Choi C."/>
            <person name="Clum A."/>
            <person name="Coughlan A.Y."/>
            <person name="Deshpande S."/>
            <person name="Douglass A.P."/>
            <person name="Hanson S.J."/>
            <person name="Klenk H.-P."/>
            <person name="LaButti K.M."/>
            <person name="Lapidus A."/>
            <person name="Lindquist E.A."/>
            <person name="Lipzen A.M."/>
            <person name="Meier-Kolthoff J.P."/>
            <person name="Ohm R.A."/>
            <person name="Otillar R.P."/>
            <person name="Pangilinan J.L."/>
            <person name="Peng Y."/>
            <person name="Rokas A."/>
            <person name="Rosa C.A."/>
            <person name="Scheuner C."/>
            <person name="Sibirny A.A."/>
            <person name="Slot J.C."/>
            <person name="Stielow J.B."/>
            <person name="Sun H."/>
            <person name="Kurtzman C.P."/>
            <person name="Blackwell M."/>
            <person name="Grigoriev I.V."/>
            <person name="Jeffries T.W."/>
        </authorList>
    </citation>
    <scope>NUCLEOTIDE SEQUENCE [LARGE SCALE GENOMIC DNA]</scope>
    <source>
        <strain evidence="14 15">DSM 6958</strain>
    </source>
</reference>
<evidence type="ECO:0000256" key="2">
    <source>
        <dbReference type="ARBA" id="ARBA00010399"/>
    </source>
</evidence>
<name>A0A1E3PGY2_9ASCO</name>
<keyword evidence="6" id="KW-0812">Transmembrane</keyword>
<dbReference type="GO" id="GO:0000324">
    <property type="term" value="C:fungal-type vacuole"/>
    <property type="evidence" value="ECO:0007669"/>
    <property type="project" value="TreeGrafter"/>
</dbReference>
<dbReference type="GO" id="GO:0008081">
    <property type="term" value="F:phosphoric diester hydrolase activity"/>
    <property type="evidence" value="ECO:0007669"/>
    <property type="project" value="TreeGrafter"/>
</dbReference>
<comment type="similarity">
    <text evidence="2">Belongs to the endopolyphosphatase PPN1 family.</text>
</comment>
<dbReference type="SUPFAM" id="SSF56300">
    <property type="entry name" value="Metallo-dependent phosphatases"/>
    <property type="match status" value="1"/>
</dbReference>
<feature type="non-terminal residue" evidence="14">
    <location>
        <position position="1"/>
    </location>
</feature>